<evidence type="ECO:0000313" key="11">
    <source>
        <dbReference type="Proteomes" id="UP000593565"/>
    </source>
</evidence>
<dbReference type="GO" id="GO:0008270">
    <property type="term" value="F:zinc ion binding"/>
    <property type="evidence" value="ECO:0007669"/>
    <property type="project" value="TreeGrafter"/>
</dbReference>
<evidence type="ECO:0000256" key="3">
    <source>
        <dbReference type="ARBA" id="ARBA00004630"/>
    </source>
</evidence>
<keyword evidence="6" id="KW-0862">Zinc</keyword>
<dbReference type="GO" id="GO:0098574">
    <property type="term" value="C:cytoplasmic side of lysosomal membrane"/>
    <property type="evidence" value="ECO:0007669"/>
    <property type="project" value="TreeGrafter"/>
</dbReference>
<protein>
    <recommendedName>
        <fullName evidence="9">LITAF domain-containing protein</fullName>
    </recommendedName>
</protein>
<dbReference type="AlphaFoldDB" id="A0A7J6A1R8"/>
<reference evidence="10 11" key="1">
    <citation type="submission" date="2020-02" db="EMBL/GenBank/DDBJ databases">
        <title>A chromosome-scale genome assembly of the black bullhead catfish (Ameiurus melas).</title>
        <authorList>
            <person name="Wen M."/>
            <person name="Zham M."/>
            <person name="Cabau C."/>
            <person name="Klopp C."/>
            <person name="Donnadieu C."/>
            <person name="Roques C."/>
            <person name="Bouchez O."/>
            <person name="Lampietro C."/>
            <person name="Jouanno E."/>
            <person name="Herpin A."/>
            <person name="Louis A."/>
            <person name="Berthelot C."/>
            <person name="Parey E."/>
            <person name="Roest-Crollius H."/>
            <person name="Braasch I."/>
            <person name="Postlethwait J."/>
            <person name="Robinson-Rechavi M."/>
            <person name="Echchiki A."/>
            <person name="Begum T."/>
            <person name="Montfort J."/>
            <person name="Schartl M."/>
            <person name="Bobe J."/>
            <person name="Guiguen Y."/>
        </authorList>
    </citation>
    <scope>NUCLEOTIDE SEQUENCE [LARGE SCALE GENOMIC DNA]</scope>
    <source>
        <strain evidence="10">M_S1</strain>
        <tissue evidence="10">Blood</tissue>
    </source>
</reference>
<comment type="similarity">
    <text evidence="4">Belongs to the CDIP1/LITAF family.</text>
</comment>
<keyword evidence="5" id="KW-0479">Metal-binding</keyword>
<dbReference type="PROSITE" id="PS51837">
    <property type="entry name" value="LITAF"/>
    <property type="match status" value="1"/>
</dbReference>
<evidence type="ECO:0000256" key="6">
    <source>
        <dbReference type="ARBA" id="ARBA00022833"/>
    </source>
</evidence>
<evidence type="ECO:0000256" key="2">
    <source>
        <dbReference type="ARBA" id="ARBA00004414"/>
    </source>
</evidence>
<evidence type="ECO:0000259" key="9">
    <source>
        <dbReference type="PROSITE" id="PS51837"/>
    </source>
</evidence>
<dbReference type="InterPro" id="IPR006629">
    <property type="entry name" value="LITAF"/>
</dbReference>
<dbReference type="Proteomes" id="UP000593565">
    <property type="component" value="Unassembled WGS sequence"/>
</dbReference>
<evidence type="ECO:0000313" key="10">
    <source>
        <dbReference type="EMBL" id="KAF4075408.1"/>
    </source>
</evidence>
<evidence type="ECO:0000256" key="5">
    <source>
        <dbReference type="ARBA" id="ARBA00022723"/>
    </source>
</evidence>
<dbReference type="Pfam" id="PF10601">
    <property type="entry name" value="zf-LITAF-like"/>
    <property type="match status" value="1"/>
</dbReference>
<evidence type="ECO:0000256" key="1">
    <source>
        <dbReference type="ARBA" id="ARBA00004125"/>
    </source>
</evidence>
<gene>
    <name evidence="10" type="ORF">AMELA_G00234220</name>
</gene>
<evidence type="ECO:0000256" key="8">
    <source>
        <dbReference type="SAM" id="Phobius"/>
    </source>
</evidence>
<dbReference type="PANTHER" id="PTHR23292">
    <property type="entry name" value="LIPOPOLYSACCHARIDE-INDUCED TUMOR NECROSIS FACTOR-ALPHA FACTOR"/>
    <property type="match status" value="1"/>
</dbReference>
<dbReference type="PANTHER" id="PTHR23292:SF45">
    <property type="entry name" value="LIPOPOLYSACCHARIDE-INDUCED TUMOR NECROSIS FACTOR-ALPHA FACTOR HOMOLOG"/>
    <property type="match status" value="1"/>
</dbReference>
<keyword evidence="8" id="KW-0812">Transmembrane</keyword>
<feature type="domain" description="LITAF" evidence="9">
    <location>
        <begin position="12"/>
        <end position="98"/>
    </location>
</feature>
<keyword evidence="8" id="KW-1133">Transmembrane helix</keyword>
<dbReference type="GO" id="GO:0098560">
    <property type="term" value="C:cytoplasmic side of late endosome membrane"/>
    <property type="evidence" value="ECO:0007669"/>
    <property type="project" value="TreeGrafter"/>
</dbReference>
<sequence>MVVQPPVIQTQPTVVMVNPVVVQPGLTDIPTAMKCTYCQQQIVTMTQHINGLLVWGSFGILFIFGIWPCCLIPFCVDSCKDVQHSCPNCRNVLHIYRRM</sequence>
<keyword evidence="7 8" id="KW-0472">Membrane</keyword>
<dbReference type="EMBL" id="JAAGNN010000021">
    <property type="protein sequence ID" value="KAF4075408.1"/>
    <property type="molecule type" value="Genomic_DNA"/>
</dbReference>
<proteinExistence type="inferred from homology"/>
<comment type="subcellular location">
    <subcellularLocation>
        <location evidence="1">Endosome membrane</location>
        <topology evidence="1">Peripheral membrane protein</topology>
        <orientation evidence="1">Cytoplasmic side</orientation>
    </subcellularLocation>
    <subcellularLocation>
        <location evidence="2">Late endosome membrane</location>
    </subcellularLocation>
    <subcellularLocation>
        <location evidence="3">Lysosome membrane</location>
        <topology evidence="3">Peripheral membrane protein</topology>
        <orientation evidence="3">Cytoplasmic side</orientation>
    </subcellularLocation>
</comment>
<feature type="transmembrane region" description="Helical" evidence="8">
    <location>
        <begin position="52"/>
        <end position="74"/>
    </location>
</feature>
<name>A0A7J6A1R8_AMEME</name>
<comment type="caution">
    <text evidence="10">The sequence shown here is derived from an EMBL/GenBank/DDBJ whole genome shotgun (WGS) entry which is preliminary data.</text>
</comment>
<organism evidence="10 11">
    <name type="scientific">Ameiurus melas</name>
    <name type="common">Black bullhead</name>
    <name type="synonym">Silurus melas</name>
    <dbReference type="NCBI Taxonomy" id="219545"/>
    <lineage>
        <taxon>Eukaryota</taxon>
        <taxon>Metazoa</taxon>
        <taxon>Chordata</taxon>
        <taxon>Craniata</taxon>
        <taxon>Vertebrata</taxon>
        <taxon>Euteleostomi</taxon>
        <taxon>Actinopterygii</taxon>
        <taxon>Neopterygii</taxon>
        <taxon>Teleostei</taxon>
        <taxon>Ostariophysi</taxon>
        <taxon>Siluriformes</taxon>
        <taxon>Ictaluridae</taxon>
        <taxon>Ameiurus</taxon>
    </lineage>
</organism>
<keyword evidence="11" id="KW-1185">Reference proteome</keyword>
<accession>A0A7J6A1R8</accession>
<dbReference type="GO" id="GO:0005634">
    <property type="term" value="C:nucleus"/>
    <property type="evidence" value="ECO:0007669"/>
    <property type="project" value="TreeGrafter"/>
</dbReference>
<dbReference type="InterPro" id="IPR037519">
    <property type="entry name" value="LITAF_fam"/>
</dbReference>
<evidence type="ECO:0000256" key="7">
    <source>
        <dbReference type="ARBA" id="ARBA00023136"/>
    </source>
</evidence>
<dbReference type="SMART" id="SM00714">
    <property type="entry name" value="LITAF"/>
    <property type="match status" value="1"/>
</dbReference>
<evidence type="ECO:0000256" key="4">
    <source>
        <dbReference type="ARBA" id="ARBA00005975"/>
    </source>
</evidence>